<keyword evidence="1 3" id="KW-0245">EGF-like domain</keyword>
<dbReference type="SUPFAM" id="SSF57196">
    <property type="entry name" value="EGF/Laminin"/>
    <property type="match status" value="4"/>
</dbReference>
<dbReference type="PROSITE" id="PS50853">
    <property type="entry name" value="FN3"/>
    <property type="match status" value="1"/>
</dbReference>
<dbReference type="PANTHER" id="PTHR16897">
    <property type="entry name" value="OS10G0105400 PROTEIN"/>
    <property type="match status" value="1"/>
</dbReference>
<dbReference type="Proteomes" id="UP001212152">
    <property type="component" value="Unassembled WGS sequence"/>
</dbReference>
<dbReference type="InterPro" id="IPR018097">
    <property type="entry name" value="EGF_Ca-bd_CS"/>
</dbReference>
<dbReference type="EMBL" id="JADGJQ010000030">
    <property type="protein sequence ID" value="KAJ3177923.1"/>
    <property type="molecule type" value="Genomic_DNA"/>
</dbReference>
<evidence type="ECO:0000256" key="4">
    <source>
        <dbReference type="SAM" id="MobiDB-lite"/>
    </source>
</evidence>
<dbReference type="InterPro" id="IPR000152">
    <property type="entry name" value="EGF-type_Asp/Asn_hydroxyl_site"/>
</dbReference>
<dbReference type="CDD" id="cd00053">
    <property type="entry name" value="EGF"/>
    <property type="match status" value="1"/>
</dbReference>
<dbReference type="Gene3D" id="2.10.25.10">
    <property type="entry name" value="Laminin"/>
    <property type="match status" value="4"/>
</dbReference>
<dbReference type="Pfam" id="PF07645">
    <property type="entry name" value="EGF_CA"/>
    <property type="match status" value="2"/>
</dbReference>
<dbReference type="InterPro" id="IPR015816">
    <property type="entry name" value="Vitellinogen_b-sht_N"/>
</dbReference>
<evidence type="ECO:0000259" key="6">
    <source>
        <dbReference type="PROSITE" id="PS50026"/>
    </source>
</evidence>
<dbReference type="SUPFAM" id="SSF69318">
    <property type="entry name" value="Integrin alpha N-terminal domain"/>
    <property type="match status" value="1"/>
</dbReference>
<dbReference type="InterPro" id="IPR049883">
    <property type="entry name" value="NOTCH1_EGF-like"/>
</dbReference>
<sequence length="4633" mass="496433">MPVLAFALLRLLRLLLLLLGLLAYAQARFAPGVAYTYQVRSLANTHADFEKTILSAGGAPANTLTRTASSYIFNADVEIAAYNVTADGLTLCKVSFLSTPEFILGSAATDQGDGAPRHDGSGALDFYANWFGFAVRPNGVVDHIIYSADESPSVLAMKRGLVSHFSAPINTPTGGPKKRSFSEDEPSQFGIQVNSYDVEADNETITYKKCASLGRRADDDQSRVDHVGEKTLVKHAKDGHLLSISVKDRAILKGSFSTEREGLWRRDSDSDTNPEQDALMSAWGLSDTALISKGAALHIDAPPADLTTGPVFAVPPPHVRPLNFVMPIVRQNLKCFDGSVVASQTIQTTGEKAGCFANARQALSLLSPEDALIASDYLMSVQNMGSRLWLGFDLVGEMCNSAPELLERMLRNAFETNYENNDDILGGAALGLQAAFKCTKPTRQGLDILKSVVSRHAMPGSDIEIDHAALLFGFLGLQLQNLGKSDEAAAITAILTTALNHPARKLARRSPESRDFGEAPEDEHFQEESIQASHTAARRATLVLAIGHTRDASTVSTLRATIFDAEAGYHPVVREAALDALGKLSGPEVENTLLTVLTSDEHLDVVPSALNALRARDRAVDIEQVALGAEELQRMYTFDSVRSGPLSERALRARDVTEMKVDLVLAAPSFIFDKKLGADLVGVRLVANAINQVKLFLSILMSDFAITINNLATAALYIDLGGYQEIEIFRAELQFIGEISYNTNVLHGFKLSDVANFKQIFSGWIDQIEQEFTTVQTEVQDMWNEAKLTFTSLEDAITTLSNPDWSDLLNSLLNFDDEIAIILDIFNNLQDNVVAFAFGIKNDVLNAIDAARGLMDDAISLILGGFTHILECPEKSVAAILQAVENVHQIALLLQNSFHDLESKCSRDSLENLLPAVDEEFGDYINDTLSAYPELQVITTIYLDFDSMKNNTEQIVNTAITTYSDFRVKLTELVTLYNKLKSYYDATFGPKADSAFPSVPSSVFPSETLSVNGQSYQGMSVQADPGTIIVAPFAGDVSVIDRTTLKIEVTESSLKSYVIYLSNVITSSTVEGPAKKGDPMAQVSGPTIGLFIYGGRLTKESVDPRKYLSRSLPIKNPFIVSANMYGMRVMGYDVVPVQAIIKASTKDDTQKGGTEELSGDSGLAARGLPIDNVCDDPRFANLPQVCFNATIPESPRAMQLYKIEELMFLAGIPITFSLTFNAVMGISAALSLCLTDLTVTPTLTPHFAIKISGFAGAGVPGLNVGVTADGTVADTRLPITPQFPLAEIPTGVCLSIDVIIIPLSIQLGLSITVILFTYKTTIVTFTMDPITLHILQTCPSGPVKKDQVGYLVDSTGPIISSSSAYQLPNESADTPFVLARFASHDDESGMTSVTVGLGWSPADMQIVPPRVIPRDQGDSWTIPISPDPLLDEKTVFVNVIHMNMQNLTTTTSTPIFIDFSAPVVTMWNEQTPIKYYNFAPGTQNPRAVLRKNLADFSEILAYSVNGSSYTAFQDHLCFYYSVTDGTTQNTTSWAIGTGKTGPEASNVVAWTVDPTSGQGVTTVCQSVALQHAQLYYLNLATQNALGYSTTQTSPPTLTDFTPPLPGSIFFGTQTGVTMNGTLITSTAYFNFIDYTDPESGIACNRLLEIEKATSAFTDVASLDWNFAIGLSPSNLTAVEHNVDSWTPFKPWTPYYINSGYTSYVSLFINGLNMTEGNHTMCVSATNFVGLSTTTCTKGYIVDLTPPTGAASLTVGSNLDLTVSFTYADDLSGVQTVLVGLGDTLQPHFADYVTLNVGDSPQNEIAFPIDLGMQGQIVYGLLIIVDYASNSRHVYSDQPVLIDVVPPNAGTVGDGWTIGGDITWTNVTNVFCASWTEWSSNVTAVGRYELCFGTQAGACDIVPLQDVALLQRSCLNATALVDDATTVYATVNGWNGAGAASSMASSDGVTVDLTPPDNFTVSIITQTGSPFVRDIEELSASWTPSFDLESGVDKYLVALRKISGNTASTLNDFVVPDLSNPLNTQATIRGRTYLLRDNDQVEVCVQAYNVAGMSTTFCSDPVTLDTGHPTLNYRRYLDQTAPLTPFYVTNINSVYFAWNWTAVSGISTYACTVSRYDTGEVVDVYSTADQLGCHISATSSILIDGQTYQALGSATSNTGTSQQTAFNFIAATTPPQWLRGASGSVSYGHPNVPVTTDPTAARAWCEFSSAIPILSYQFAFGWAANATNLTNSWITTTNPFYAFSYLFNASSTPVYYALCRATNDAGQTSEQYLEPGTMIEEGAQPGAVYDGSIIGVETSVQTSTEVVVASFQGFTTAAGIPGIMYTWGLGTSPTTQDVVNFTSAGLMQPNNVRNGTIFWAGTKLSENVLYFVHVQALVAGNSPTSNAGLETVTAVSSGFRVFSHAPTTGYDAASVATVQYATGTGSLTLNCTAQAANGGLDKITQRATRFFDSTDLLNDETTFTPTSQKTVITTLNFQPENDGETIATSCEAAESAVGIFSAASRAFWIVDNSAPIGVSNLTCFPQWIAANGNAAFCDWEDAQDNESEIVSYTLAVGTTAGGAEIALYPELLGKNFTLGVTQVVPTGAPILFLTVTATNAVGLSTSAVTSVSVEWSPPTYGPGSVAILNQYTSLSLITQNNTTMQNNTVAVLQNADQQTTCQSVPSVIRVSWDGAFIPLSSPITFYEIAVSTADLRTYGEIDHVAQDWKAVGNVTSYRLGLTDILATNSYVFVSVRAWTLAGLSSVRSSDKVGVTGGYNIPASKPQALLVSQQLSTSSTTTTFAIKSNYWRASWQFVHVCSIAKYQWAVIDITNLDEPAIIYGPLWTGATSGLALNLDLSPNRTYTTRVQAFDDLGTGSTVNTSLHAVTIIWQPAAAGRVYDGPVALKQTDAFVSVDTIAASWESFSSQDCEVHGYQWAVGSGTSTTAEQNSVFPFTDVGDSTFSASFSLDTNLTMYEMYYTTVRATSCTGEILYGFSTGFHVGIFEPPVLGSVALLQSRPTASGVLAQASTTSVQISWIGFASVWSKLSFDVALGTSPNYTDVGSLVQNFMAVDVQAPADLVYPSHTLTNLTLTPSSGAPSFYYVFVRATDAGFQTSTAVSDPFLVDLSPPIIGRVTLQNEAMNDTTWQSSTQMITFSIDGVIDQESSISDISYKLLMGDQQNATLSNPDDWISLGNRSLTLTANSTGNILAYVDLLENVPYAIAVKVTNGASESTVTVSQQLAVDLEAPTVGSLVVGTDFSSNVRYSTSADNFDLLYAEAFNQSEVDCWSFDANFSQSPPGNSSIWTLPQSGCALNNTNTGLTMQLFTGNSSCEIQSTVFASGSKFTAQLQPSTVANSFTSFIVSDSTVPIGEQPVTNLTVVSNTTSPFNAIGFQISGGTPITVSIWRVDRHDKSLRAQALSVDDPSVLLGLLKYSITLRTSEILMEVTDPISGNLVVSRTLGTMETEYSWLEQLPRMSARIRLWAPGKILALPNATVGQVTHPLPNTAPCSYQSTWASLISGIFKTEISIGKESGVSDVLNYQHIVNLKAPEGQGCLGDSCFLSSPVNGSTNVALRQFSLQGLGLTPFDYVNDWCDLKPLEGGCSGAASCINQPFDIATGNNTFICNCGDGWTGTGLGLHGCSPVQQCEVAAAANITLCAPGAMCVDAPGTFLCMCPQGYVATDPYSRTSIGCVEQDECAIAKAAHLDLCGSGGVCQNIPGDYQCICRTGFVQVDAHTCADIDECEAMPCASPKQCVNEIGGYKSAPLTLGVPTAATLSSSHSLLDPQFGGQVGVWYLVDNPALTSIKISFENDSPGNMTLHLKSDCLSSAIRYECQSKRTVAAFAPIIVECVTSCANGGTCLGNNICQCHSEWTGPTCEIPAYDMMRPRAANFTCLDAALGGAIASRGACAPGPMPMISSAELVSYSFTGCYRLSTNLSLMDPAGLSLVIPTSRLSLNLTIQGCATLCKQSQLPLFTLMSAKTWHNHFSPELENATSQCLCPSCKCQDGYTKASDGTCVDQDECAVADPPCSVIATCINTVGSYYCFCNTTIGYFPTADNFTCRLTNKANLTATTWTHPITIDQDPPVFQNITFSYQGNDVDVLRNGSQEAAWQFQSNTSGMAYYRYGLGSAPGLTDIVPSTRTLSSNVTFTIPNPSSTDSNVYFVVTGYSGSMLNTTQSVEMTLMTGPPDINGAIVEYLGMGRFLQWQNFGEPVSSYYVGIGTQPGGNNLLNWTMISNSNITSGPFLTGLCTELGCGTPLLPKQLPSVATPVWFSIRADNRAGFWSPPVSVSFPTLLFGSDAALILPTGNLTTSSAHGFEDLSAVATITAQLPTEGTQSVAIIPIGPYQLSISQLTGITLSRPPPLLTIRAGATYAIYRSVHLHLTCVQEHGALSTTMPQIPINASISVQTLYSILIGAPTIYYQGQMNSTTFEPYSWIPQPTTMDSATRTLHWQPSAPGIYGLYYNSTFPSFVDLNADAVADVLFVEIQQSTAQMDFGWGILGSSLGGPNSSRRFTASLSPSHNSTVGFSPTFIRSEVLAAVGDFDADGALDYVVSASGYPLYANWSAVSYQIVFARSALTLALNPPAVGAFPHFHTRHVLVGFADIDGDTFLDSIWLQKSVLRLVSAVPLGGWSWELVSGILQYLNF</sequence>
<evidence type="ECO:0000256" key="2">
    <source>
        <dbReference type="ARBA" id="ARBA00023157"/>
    </source>
</evidence>
<evidence type="ECO:0000256" key="1">
    <source>
        <dbReference type="ARBA" id="ARBA00022536"/>
    </source>
</evidence>
<dbReference type="InterPro" id="IPR028994">
    <property type="entry name" value="Integrin_alpha_N"/>
</dbReference>
<name>A0AAD5TKK2_9FUNG</name>
<organism evidence="8 9">
    <name type="scientific">Geranomyces variabilis</name>
    <dbReference type="NCBI Taxonomy" id="109894"/>
    <lineage>
        <taxon>Eukaryota</taxon>
        <taxon>Fungi</taxon>
        <taxon>Fungi incertae sedis</taxon>
        <taxon>Chytridiomycota</taxon>
        <taxon>Chytridiomycota incertae sedis</taxon>
        <taxon>Chytridiomycetes</taxon>
        <taxon>Spizellomycetales</taxon>
        <taxon>Powellomycetaceae</taxon>
        <taxon>Geranomyces</taxon>
    </lineage>
</organism>
<keyword evidence="2 3" id="KW-1015">Disulfide bond</keyword>
<comment type="caution">
    <text evidence="8">The sequence shown here is derived from an EMBL/GenBank/DDBJ whole genome shotgun (WGS) entry which is preliminary data.</text>
</comment>
<feature type="disulfide bond" evidence="3">
    <location>
        <begin position="3834"/>
        <end position="3844"/>
    </location>
</feature>
<keyword evidence="5" id="KW-0732">Signal</keyword>
<gene>
    <name evidence="8" type="ORF">HDU87_004205</name>
</gene>
<evidence type="ECO:0000313" key="8">
    <source>
        <dbReference type="EMBL" id="KAJ3177923.1"/>
    </source>
</evidence>
<proteinExistence type="predicted"/>
<evidence type="ECO:0000259" key="7">
    <source>
        <dbReference type="PROSITE" id="PS50853"/>
    </source>
</evidence>
<protein>
    <submittedName>
        <fullName evidence="8">Uncharacterized protein</fullName>
    </submittedName>
</protein>
<dbReference type="InterPro" id="IPR003961">
    <property type="entry name" value="FN3_dom"/>
</dbReference>
<feature type="disulfide bond" evidence="3">
    <location>
        <begin position="3852"/>
        <end position="3861"/>
    </location>
</feature>
<feature type="region of interest" description="Disordered" evidence="4">
    <location>
        <begin position="167"/>
        <end position="186"/>
    </location>
</feature>
<dbReference type="InterPro" id="IPR000742">
    <property type="entry name" value="EGF"/>
</dbReference>
<dbReference type="CDD" id="cd00054">
    <property type="entry name" value="EGF_CA"/>
    <property type="match status" value="4"/>
</dbReference>
<feature type="chain" id="PRO_5042021749" evidence="5">
    <location>
        <begin position="28"/>
        <end position="4633"/>
    </location>
</feature>
<dbReference type="SMART" id="SM00181">
    <property type="entry name" value="EGF"/>
    <property type="match status" value="5"/>
</dbReference>
<evidence type="ECO:0000256" key="3">
    <source>
        <dbReference type="PROSITE-ProRule" id="PRU00076"/>
    </source>
</evidence>
<dbReference type="CDD" id="cd00063">
    <property type="entry name" value="FN3"/>
    <property type="match status" value="1"/>
</dbReference>
<dbReference type="GO" id="GO:0005319">
    <property type="term" value="F:lipid transporter activity"/>
    <property type="evidence" value="ECO:0007669"/>
    <property type="project" value="InterPro"/>
</dbReference>
<dbReference type="Gene3D" id="1.25.10.10">
    <property type="entry name" value="Leucine-rich Repeat Variant"/>
    <property type="match status" value="1"/>
</dbReference>
<feature type="domain" description="EGF-like" evidence="6">
    <location>
        <begin position="3677"/>
        <end position="3719"/>
    </location>
</feature>
<dbReference type="SMART" id="SM00179">
    <property type="entry name" value="EGF_CA"/>
    <property type="match status" value="4"/>
</dbReference>
<dbReference type="PROSITE" id="PS00022">
    <property type="entry name" value="EGF_1"/>
    <property type="match status" value="1"/>
</dbReference>
<dbReference type="Gene3D" id="2.30.230.10">
    <property type="entry name" value="Lipovitellin, beta-sheet shell regions, chain A"/>
    <property type="match status" value="1"/>
</dbReference>
<accession>A0AAD5TKK2</accession>
<feature type="domain" description="EGF-like" evidence="6">
    <location>
        <begin position="3830"/>
        <end position="3862"/>
    </location>
</feature>
<keyword evidence="9" id="KW-1185">Reference proteome</keyword>
<dbReference type="PROSITE" id="PS01187">
    <property type="entry name" value="EGF_CA"/>
    <property type="match status" value="2"/>
</dbReference>
<dbReference type="PROSITE" id="PS00010">
    <property type="entry name" value="ASX_HYDROXYL"/>
    <property type="match status" value="3"/>
</dbReference>
<feature type="domain" description="EGF-like" evidence="6">
    <location>
        <begin position="4003"/>
        <end position="4047"/>
    </location>
</feature>
<reference evidence="8" key="1">
    <citation type="submission" date="2020-05" db="EMBL/GenBank/DDBJ databases">
        <title>Phylogenomic resolution of chytrid fungi.</title>
        <authorList>
            <person name="Stajich J.E."/>
            <person name="Amses K."/>
            <person name="Simmons R."/>
            <person name="Seto K."/>
            <person name="Myers J."/>
            <person name="Bonds A."/>
            <person name="Quandt C.A."/>
            <person name="Barry K."/>
            <person name="Liu P."/>
            <person name="Grigoriev I."/>
            <person name="Longcore J.E."/>
            <person name="James T.Y."/>
        </authorList>
    </citation>
    <scope>NUCLEOTIDE SEQUENCE</scope>
    <source>
        <strain evidence="8">JEL0379</strain>
    </source>
</reference>
<dbReference type="InterPro" id="IPR011989">
    <property type="entry name" value="ARM-like"/>
</dbReference>
<evidence type="ECO:0000256" key="5">
    <source>
        <dbReference type="SAM" id="SignalP"/>
    </source>
</evidence>
<dbReference type="PROSITE" id="PS50026">
    <property type="entry name" value="EGF_3"/>
    <property type="match status" value="3"/>
</dbReference>
<dbReference type="GO" id="GO:0005509">
    <property type="term" value="F:calcium ion binding"/>
    <property type="evidence" value="ECO:0007669"/>
    <property type="project" value="InterPro"/>
</dbReference>
<comment type="caution">
    <text evidence="3">Lacks conserved residue(s) required for the propagation of feature annotation.</text>
</comment>
<evidence type="ECO:0000313" key="9">
    <source>
        <dbReference type="Proteomes" id="UP001212152"/>
    </source>
</evidence>
<dbReference type="InterPro" id="IPR001881">
    <property type="entry name" value="EGF-like_Ca-bd_dom"/>
</dbReference>
<dbReference type="PANTHER" id="PTHR16897:SF2">
    <property type="entry name" value="OS03G0226600 PROTEIN"/>
    <property type="match status" value="1"/>
</dbReference>
<feature type="domain" description="Fibronectin type-III" evidence="7">
    <location>
        <begin position="1954"/>
        <end position="2068"/>
    </location>
</feature>
<feature type="signal peptide" evidence="5">
    <location>
        <begin position="1"/>
        <end position="27"/>
    </location>
</feature>